<dbReference type="AlphaFoldDB" id="A0A173XZ22"/>
<feature type="transmembrane region" description="Helical" evidence="1">
    <location>
        <begin position="298"/>
        <end position="322"/>
    </location>
</feature>
<evidence type="ECO:0000313" key="2">
    <source>
        <dbReference type="EMBL" id="CUN57261.1"/>
    </source>
</evidence>
<sequence>MDRNELDPSVPSATEVKKIPLIIKVYAVLCILSGVGTLPSVGAFMWQVITALINGNAAAKLGDNTLVAVGLIVAGIMLSAASAVILIIFGLDLIKNQRRNAARLSYILIAFTVVELLVDVMLQGIGPFLLRPAIQLGILVALSATVDPTLRQERELQRRLQEMLDRDAADEGMLGRDETGEGYIKLNYFNLFWVFFVCCVLGLIAEDIWHMTVDDPGVYQNRAGMLFGPFSPIYGFGAVLMTMVLNRFYKKNPIIIFLVSALLGASFEVFVGWFMQTSFGVVSWSYSHMKLFGMPDPLAVLTGGRTCTGFACLWGLGGLIWIKLLLPRLLKLINMIPWKSRYSATVIFTIIMLVDGVMTLQSLDYWYQRVNGTEPDIPVAQFYGKYFDNDFMENRFQSMTMSPKDATRV</sequence>
<feature type="transmembrane region" description="Helical" evidence="1">
    <location>
        <begin position="186"/>
        <end position="205"/>
    </location>
</feature>
<keyword evidence="1" id="KW-1133">Transmembrane helix</keyword>
<feature type="transmembrane region" description="Helical" evidence="1">
    <location>
        <begin position="342"/>
        <end position="363"/>
    </location>
</feature>
<feature type="transmembrane region" description="Helical" evidence="1">
    <location>
        <begin position="66"/>
        <end position="94"/>
    </location>
</feature>
<protein>
    <submittedName>
        <fullName evidence="2">Predicted membrane protein</fullName>
    </submittedName>
</protein>
<dbReference type="EMBL" id="CYYP01000002">
    <property type="protein sequence ID" value="CUN57261.1"/>
    <property type="molecule type" value="Genomic_DNA"/>
</dbReference>
<organism evidence="2 3">
    <name type="scientific">Collinsella aerofaciens</name>
    <dbReference type="NCBI Taxonomy" id="74426"/>
    <lineage>
        <taxon>Bacteria</taxon>
        <taxon>Bacillati</taxon>
        <taxon>Actinomycetota</taxon>
        <taxon>Coriobacteriia</taxon>
        <taxon>Coriobacteriales</taxon>
        <taxon>Coriobacteriaceae</taxon>
        <taxon>Collinsella</taxon>
    </lineage>
</organism>
<dbReference type="InterPro" id="IPR010540">
    <property type="entry name" value="CmpB_TMEM229"/>
</dbReference>
<evidence type="ECO:0000313" key="3">
    <source>
        <dbReference type="Proteomes" id="UP000095468"/>
    </source>
</evidence>
<feature type="transmembrane region" description="Helical" evidence="1">
    <location>
        <begin position="106"/>
        <end position="126"/>
    </location>
</feature>
<keyword evidence="1" id="KW-0812">Transmembrane</keyword>
<feature type="transmembrane region" description="Helical" evidence="1">
    <location>
        <begin position="21"/>
        <end position="46"/>
    </location>
</feature>
<dbReference type="Proteomes" id="UP000095468">
    <property type="component" value="Unassembled WGS sequence"/>
</dbReference>
<reference evidence="2 3" key="1">
    <citation type="submission" date="2015-09" db="EMBL/GenBank/DDBJ databases">
        <authorList>
            <consortium name="Pathogen Informatics"/>
        </authorList>
    </citation>
    <scope>NUCLEOTIDE SEQUENCE [LARGE SCALE GENOMIC DNA]</scope>
    <source>
        <strain evidence="2 3">2789STDY5608823</strain>
    </source>
</reference>
<evidence type="ECO:0000256" key="1">
    <source>
        <dbReference type="SAM" id="Phobius"/>
    </source>
</evidence>
<feature type="transmembrane region" description="Helical" evidence="1">
    <location>
        <begin position="254"/>
        <end position="275"/>
    </location>
</feature>
<dbReference type="Pfam" id="PF06541">
    <property type="entry name" value="ABC_trans_CmpB"/>
    <property type="match status" value="1"/>
</dbReference>
<name>A0A173XZ22_9ACTN</name>
<keyword evidence="1" id="KW-0472">Membrane</keyword>
<feature type="transmembrane region" description="Helical" evidence="1">
    <location>
        <begin position="225"/>
        <end position="245"/>
    </location>
</feature>
<accession>A0A173XZ22</accession>
<dbReference type="RefSeq" id="WP_055285386.1">
    <property type="nucleotide sequence ID" value="NZ_CYYP01000002.1"/>
</dbReference>
<feature type="transmembrane region" description="Helical" evidence="1">
    <location>
        <begin position="132"/>
        <end position="150"/>
    </location>
</feature>
<proteinExistence type="predicted"/>
<gene>
    <name evidence="2" type="ORF">ERS852381_00407</name>
</gene>